<dbReference type="SUPFAM" id="SSF46894">
    <property type="entry name" value="C-terminal effector domain of the bipartite response regulators"/>
    <property type="match status" value="1"/>
</dbReference>
<evidence type="ECO:0000256" key="1">
    <source>
        <dbReference type="ARBA" id="ARBA00023125"/>
    </source>
</evidence>
<evidence type="ECO:0000313" key="4">
    <source>
        <dbReference type="Proteomes" id="UP001324634"/>
    </source>
</evidence>
<dbReference type="SUPFAM" id="SSF48452">
    <property type="entry name" value="TPR-like"/>
    <property type="match status" value="1"/>
</dbReference>
<dbReference type="SMART" id="SM00028">
    <property type="entry name" value="TPR"/>
    <property type="match status" value="5"/>
</dbReference>
<dbReference type="EMBL" id="CP139487">
    <property type="protein sequence ID" value="WPU66313.1"/>
    <property type="molecule type" value="Genomic_DNA"/>
</dbReference>
<dbReference type="SUPFAM" id="SSF81901">
    <property type="entry name" value="HCP-like"/>
    <property type="match status" value="1"/>
</dbReference>
<dbReference type="RefSeq" id="WP_321398404.1">
    <property type="nucleotide sequence ID" value="NZ_CP139487.1"/>
</dbReference>
<accession>A0AAX4HSF1</accession>
<dbReference type="InterPro" id="IPR016032">
    <property type="entry name" value="Sig_transdc_resp-reg_C-effctor"/>
</dbReference>
<dbReference type="GO" id="GO:0000160">
    <property type="term" value="P:phosphorelay signal transduction system"/>
    <property type="evidence" value="ECO:0007669"/>
    <property type="project" value="InterPro"/>
</dbReference>
<organism evidence="3 4">
    <name type="scientific">Peredibacter starrii</name>
    <dbReference type="NCBI Taxonomy" id="28202"/>
    <lineage>
        <taxon>Bacteria</taxon>
        <taxon>Pseudomonadati</taxon>
        <taxon>Bdellovibrionota</taxon>
        <taxon>Bacteriovoracia</taxon>
        <taxon>Bacteriovoracales</taxon>
        <taxon>Bacteriovoracaceae</taxon>
        <taxon>Peredibacter</taxon>
    </lineage>
</organism>
<name>A0AAX4HSF1_9BACT</name>
<dbReference type="Pfam" id="PF00486">
    <property type="entry name" value="Trans_reg_C"/>
    <property type="match status" value="1"/>
</dbReference>
<dbReference type="InterPro" id="IPR036388">
    <property type="entry name" value="WH-like_DNA-bd_sf"/>
</dbReference>
<dbReference type="GO" id="GO:0003677">
    <property type="term" value="F:DNA binding"/>
    <property type="evidence" value="ECO:0007669"/>
    <property type="project" value="UniProtKB-KW"/>
</dbReference>
<evidence type="ECO:0000313" key="3">
    <source>
        <dbReference type="EMBL" id="WPU66313.1"/>
    </source>
</evidence>
<dbReference type="InterPro" id="IPR011990">
    <property type="entry name" value="TPR-like_helical_dom_sf"/>
</dbReference>
<dbReference type="GO" id="GO:0006355">
    <property type="term" value="P:regulation of DNA-templated transcription"/>
    <property type="evidence" value="ECO:0007669"/>
    <property type="project" value="InterPro"/>
</dbReference>
<reference evidence="3 4" key="1">
    <citation type="submission" date="2023-11" db="EMBL/GenBank/DDBJ databases">
        <title>Peredibacter starrii A3.12.</title>
        <authorList>
            <person name="Mitchell R.J."/>
        </authorList>
    </citation>
    <scope>NUCLEOTIDE SEQUENCE [LARGE SCALE GENOMIC DNA]</scope>
    <source>
        <strain evidence="3 4">A3.12</strain>
    </source>
</reference>
<sequence length="419" mass="48687">MDTIQTPSVETLMTKAVVDLAKDDRFLAHLPTESSRIEGQGHYRLAKIFYDKADFEKAEEHFLMALARTELPQDAFAIFKIYGFLIRIYSESLNEKEAMKYIQLSSELLDQTVAALPSLNAEYFYNAAVVNTYKGEFSEAHKNFNQAYRKAQTENEPELMAKSLYAMATNAYQMKNFQDTINHLNQLNELLNILKKGYLKGSMHLLWGNALRELGDYSSSLPQYDLAMKLLHSKRCWNMHNYVLLNKGISLKKMGEFSKALMLFGLAQNSLDDEYFKRLEQLIMMEVEDVNDSSVDLYLDRHNRVIHEKALGVIDFKHRFVLLEILFLLAQTPGTYYNKEDLAKMIWKDEYNPLIHDKLIYTSISRLRKLIEPKGIKRQYILRGKDGYTFNPRVNARFHKENEVVKQKNIANIEISSPV</sequence>
<proteinExistence type="predicted"/>
<dbReference type="KEGG" id="psti:SOO65_06095"/>
<dbReference type="Proteomes" id="UP001324634">
    <property type="component" value="Chromosome"/>
</dbReference>
<feature type="domain" description="OmpR/PhoB-type" evidence="2">
    <location>
        <begin position="324"/>
        <end position="382"/>
    </location>
</feature>
<protein>
    <submittedName>
        <fullName evidence="3">Winged helix-turn-helix domain-containing protein</fullName>
    </submittedName>
</protein>
<dbReference type="Gene3D" id="1.10.10.10">
    <property type="entry name" value="Winged helix-like DNA-binding domain superfamily/Winged helix DNA-binding domain"/>
    <property type="match status" value="1"/>
</dbReference>
<dbReference type="InterPro" id="IPR001867">
    <property type="entry name" value="OmpR/PhoB-type_DNA-bd"/>
</dbReference>
<dbReference type="Gene3D" id="1.25.40.10">
    <property type="entry name" value="Tetratricopeptide repeat domain"/>
    <property type="match status" value="2"/>
</dbReference>
<dbReference type="InterPro" id="IPR019734">
    <property type="entry name" value="TPR_rpt"/>
</dbReference>
<keyword evidence="1" id="KW-0238">DNA-binding</keyword>
<dbReference type="AlphaFoldDB" id="A0AAX4HSF1"/>
<gene>
    <name evidence="3" type="ORF">SOO65_06095</name>
</gene>
<keyword evidence="4" id="KW-1185">Reference proteome</keyword>
<evidence type="ECO:0000259" key="2">
    <source>
        <dbReference type="Pfam" id="PF00486"/>
    </source>
</evidence>